<name>A0A7W8NH38_9DEIO</name>
<feature type="domain" description="HTH cro/C1-type" evidence="2">
    <location>
        <begin position="30"/>
        <end position="89"/>
    </location>
</feature>
<keyword evidence="4" id="KW-1185">Reference proteome</keyword>
<evidence type="ECO:0000259" key="2">
    <source>
        <dbReference type="PROSITE" id="PS50943"/>
    </source>
</evidence>
<evidence type="ECO:0000313" key="3">
    <source>
        <dbReference type="EMBL" id="MBB5363587.1"/>
    </source>
</evidence>
<reference evidence="3 4" key="1">
    <citation type="submission" date="2020-08" db="EMBL/GenBank/DDBJ databases">
        <title>Genomic Encyclopedia of Type Strains, Phase IV (KMG-IV): sequencing the most valuable type-strain genomes for metagenomic binning, comparative biology and taxonomic classification.</title>
        <authorList>
            <person name="Goeker M."/>
        </authorList>
    </citation>
    <scope>NUCLEOTIDE SEQUENCE [LARGE SCALE GENOMIC DNA]</scope>
    <source>
        <strain evidence="3 4">DSM 27939</strain>
    </source>
</reference>
<sequence length="193" mass="21697">MFLVSSPAQTTIMARGPEPKAPRPAWSTALRARRIQLNLRQEDVAARTEDLVSQGTISDLERGKTHLMNITAPRVVALADALEWTPQDFEKATGVPIWRSVDLMVSDGKQTFYVESKHVADVDVKARRRSDYPASAASTGYRIPRSAPRPIDSALLKAAEEYGDKTELAPLREYRWLRTLNDIPFKRRPVTPE</sequence>
<accession>A0A7W8NH38</accession>
<feature type="region of interest" description="Disordered" evidence="1">
    <location>
        <begin position="1"/>
        <end position="24"/>
    </location>
</feature>
<dbReference type="InterPro" id="IPR001387">
    <property type="entry name" value="Cro/C1-type_HTH"/>
</dbReference>
<dbReference type="InterPro" id="IPR010982">
    <property type="entry name" value="Lambda_DNA-bd_dom_sf"/>
</dbReference>
<dbReference type="SUPFAM" id="SSF47413">
    <property type="entry name" value="lambda repressor-like DNA-binding domains"/>
    <property type="match status" value="1"/>
</dbReference>
<dbReference type="AlphaFoldDB" id="A0A7W8NH38"/>
<protein>
    <submittedName>
        <fullName evidence="3">Transcriptional regulator with XRE-family HTH domain</fullName>
    </submittedName>
</protein>
<dbReference type="SMART" id="SM00530">
    <property type="entry name" value="HTH_XRE"/>
    <property type="match status" value="1"/>
</dbReference>
<organism evidence="3 4">
    <name type="scientific">Deinococcus humi</name>
    <dbReference type="NCBI Taxonomy" id="662880"/>
    <lineage>
        <taxon>Bacteria</taxon>
        <taxon>Thermotogati</taxon>
        <taxon>Deinococcota</taxon>
        <taxon>Deinococci</taxon>
        <taxon>Deinococcales</taxon>
        <taxon>Deinococcaceae</taxon>
        <taxon>Deinococcus</taxon>
    </lineage>
</organism>
<dbReference type="Proteomes" id="UP000552709">
    <property type="component" value="Unassembled WGS sequence"/>
</dbReference>
<comment type="caution">
    <text evidence="3">The sequence shown here is derived from an EMBL/GenBank/DDBJ whole genome shotgun (WGS) entry which is preliminary data.</text>
</comment>
<dbReference type="Gene3D" id="1.10.260.40">
    <property type="entry name" value="lambda repressor-like DNA-binding domains"/>
    <property type="match status" value="1"/>
</dbReference>
<dbReference type="EMBL" id="JACHFL010000006">
    <property type="protein sequence ID" value="MBB5363587.1"/>
    <property type="molecule type" value="Genomic_DNA"/>
</dbReference>
<feature type="compositionally biased region" description="Polar residues" evidence="1">
    <location>
        <begin position="1"/>
        <end position="12"/>
    </location>
</feature>
<evidence type="ECO:0000313" key="4">
    <source>
        <dbReference type="Proteomes" id="UP000552709"/>
    </source>
</evidence>
<dbReference type="CDD" id="cd00093">
    <property type="entry name" value="HTH_XRE"/>
    <property type="match status" value="1"/>
</dbReference>
<dbReference type="PROSITE" id="PS50943">
    <property type="entry name" value="HTH_CROC1"/>
    <property type="match status" value="1"/>
</dbReference>
<dbReference type="GO" id="GO:0003677">
    <property type="term" value="F:DNA binding"/>
    <property type="evidence" value="ECO:0007669"/>
    <property type="project" value="InterPro"/>
</dbReference>
<proteinExistence type="predicted"/>
<gene>
    <name evidence="3" type="ORF">HNQ08_002693</name>
</gene>
<dbReference type="Pfam" id="PF01381">
    <property type="entry name" value="HTH_3"/>
    <property type="match status" value="1"/>
</dbReference>
<evidence type="ECO:0000256" key="1">
    <source>
        <dbReference type="SAM" id="MobiDB-lite"/>
    </source>
</evidence>